<dbReference type="Proteomes" id="UP000257045">
    <property type="component" value="Unassembled WGS sequence"/>
</dbReference>
<evidence type="ECO:0000256" key="1">
    <source>
        <dbReference type="SAM" id="Phobius"/>
    </source>
</evidence>
<dbReference type="NCBIfam" id="NF041023">
    <property type="entry name" value="PP0621_fam"/>
    <property type="match status" value="1"/>
</dbReference>
<gene>
    <name evidence="2" type="ORF">CQA58_00355</name>
</gene>
<dbReference type="OrthoDB" id="5356091at2"/>
<keyword evidence="1" id="KW-0812">Transmembrane</keyword>
<protein>
    <recommendedName>
        <fullName evidence="4">Prokaryotic metallothionein</fullName>
    </recommendedName>
</protein>
<feature type="transmembrane region" description="Helical" evidence="1">
    <location>
        <begin position="6"/>
        <end position="22"/>
    </location>
</feature>
<dbReference type="EMBL" id="NXLV01000001">
    <property type="protein sequence ID" value="RDU72091.1"/>
    <property type="molecule type" value="Genomic_DNA"/>
</dbReference>
<keyword evidence="1" id="KW-1133">Transmembrane helix</keyword>
<name>A0A3D8J5M2_9HELI</name>
<accession>A0A3D8J5M2</accession>
<evidence type="ECO:0000313" key="2">
    <source>
        <dbReference type="EMBL" id="RDU72091.1"/>
    </source>
</evidence>
<keyword evidence="1" id="KW-0472">Membrane</keyword>
<dbReference type="InterPro" id="IPR049708">
    <property type="entry name" value="PP0621-like"/>
</dbReference>
<evidence type="ECO:0000313" key="3">
    <source>
        <dbReference type="Proteomes" id="UP000257045"/>
    </source>
</evidence>
<dbReference type="RefSeq" id="WP_115568721.1">
    <property type="nucleotide sequence ID" value="NZ_NXLV01000001.1"/>
</dbReference>
<dbReference type="AlphaFoldDB" id="A0A3D8J5M2"/>
<sequence>MLKTLLFLAVIGGIIWFFFIKKRPSKQIEETMIECEECGTFISQSEAICSNGKYFCSHSCLKKAN</sequence>
<proteinExistence type="predicted"/>
<keyword evidence="3" id="KW-1185">Reference proteome</keyword>
<reference evidence="2 3" key="1">
    <citation type="submission" date="2018-04" db="EMBL/GenBank/DDBJ databases">
        <title>Novel Campyloabacter and Helicobacter Species and Strains.</title>
        <authorList>
            <person name="Mannion A.J."/>
            <person name="Shen Z."/>
            <person name="Fox J.G."/>
        </authorList>
    </citation>
    <scope>NUCLEOTIDE SEQUENCE [LARGE SCALE GENOMIC DNA]</scope>
    <source>
        <strain evidence="2 3">MIT 04-9366</strain>
    </source>
</reference>
<organism evidence="2 3">
    <name type="scientific">Helicobacter brantae</name>
    <dbReference type="NCBI Taxonomy" id="375927"/>
    <lineage>
        <taxon>Bacteria</taxon>
        <taxon>Pseudomonadati</taxon>
        <taxon>Campylobacterota</taxon>
        <taxon>Epsilonproteobacteria</taxon>
        <taxon>Campylobacterales</taxon>
        <taxon>Helicobacteraceae</taxon>
        <taxon>Helicobacter</taxon>
    </lineage>
</organism>
<evidence type="ECO:0008006" key="4">
    <source>
        <dbReference type="Google" id="ProtNLM"/>
    </source>
</evidence>
<comment type="caution">
    <text evidence="2">The sequence shown here is derived from an EMBL/GenBank/DDBJ whole genome shotgun (WGS) entry which is preliminary data.</text>
</comment>
<dbReference type="Gene3D" id="2.30.170.10">
    <property type="match status" value="1"/>
</dbReference>